<dbReference type="InterPro" id="IPR048389">
    <property type="entry name" value="YciQ-like_C"/>
</dbReference>
<gene>
    <name evidence="5" type="ORF">CTM86_05205</name>
</gene>
<accession>A0AAD0AQR5</accession>
<sequence>MKKNILRIFLFFLISIVSFAASFRIEKLDIEANLQKDGSMVVSEAVTYDIDEINGVYFDIDAKGFGELEDLQVFEDEPNTSSFKEVDASNYEVSVSDELYRIKLYSKNQNNIRTFKFVYKLPEAITVYDDVAQFNRKMVGKEWQQGINYITAKVIIPVSASYDNSNILVFGHGPLTGEVDKEGNTVVYRLNNYYPGDFLEAHILMEPEIFSEYNKSKIVHKDIKQKLLDMEAKFADEANAERDKAIRQQEMINKVFEKPGLIFGVLSSIWGALMYYIHVIFKRKNKVKNSVGKYLRELPDNSSPALVGGFMTNSINDNEILATIVDLVRRKVLTLENSDKNSIIILTGSTENLSAQEKAIVDIYINDFGDGKSLDLKSFGFFQKVPMSVARKFEKWRAMVQSEMNRKNLTYQGLGCLGVIFFAFFPMIFTFAGLVIGMITGNKMFLLIVVMGIILFVSGAKARYPRKELAEAKDKWQAFKNFLSDYSQLEEAKITSVHLWEQYFVYAVALGVSDKVVKAYKKALDMGIINDVQGVNSLAYSPIFNPMFSRSFSNLNGMVSRTNSGASSAIASSRRSSSSGGGGGFSSRSSGGGGSRGGGGGF</sequence>
<feature type="compositionally biased region" description="Low complexity" evidence="1">
    <location>
        <begin position="566"/>
        <end position="578"/>
    </location>
</feature>
<keyword evidence="2" id="KW-0472">Membrane</keyword>
<dbReference type="InterPro" id="IPR018702">
    <property type="entry name" value="DUF2207"/>
</dbReference>
<feature type="transmembrane region" description="Helical" evidence="2">
    <location>
        <begin position="445"/>
        <end position="464"/>
    </location>
</feature>
<evidence type="ECO:0000313" key="5">
    <source>
        <dbReference type="EMBL" id="ATV66033.1"/>
    </source>
</evidence>
<dbReference type="AlphaFoldDB" id="A0AAD0AQR5"/>
<name>A0AAD0AQR5_9FUSO</name>
<evidence type="ECO:0000256" key="2">
    <source>
        <dbReference type="SAM" id="Phobius"/>
    </source>
</evidence>
<evidence type="ECO:0000259" key="3">
    <source>
        <dbReference type="Pfam" id="PF09972"/>
    </source>
</evidence>
<keyword evidence="2" id="KW-1133">Transmembrane helix</keyword>
<dbReference type="RefSeq" id="WP_099990614.1">
    <property type="nucleotide sequence ID" value="NZ_CP024702.1"/>
</dbReference>
<dbReference type="Pfam" id="PF09972">
    <property type="entry name" value="DUF2207"/>
    <property type="match status" value="1"/>
</dbReference>
<feature type="domain" description="Predicted membrane protein YciQ-like C-terminal" evidence="4">
    <location>
        <begin position="293"/>
        <end position="519"/>
    </location>
</feature>
<dbReference type="EMBL" id="CP024702">
    <property type="protein sequence ID" value="ATV66033.1"/>
    <property type="molecule type" value="Genomic_DNA"/>
</dbReference>
<evidence type="ECO:0000259" key="4">
    <source>
        <dbReference type="Pfam" id="PF20990"/>
    </source>
</evidence>
<proteinExistence type="predicted"/>
<feature type="transmembrane region" description="Helical" evidence="2">
    <location>
        <begin position="414"/>
        <end position="439"/>
    </location>
</feature>
<dbReference type="Proteomes" id="UP000231749">
    <property type="component" value="Chromosome"/>
</dbReference>
<reference evidence="6" key="1">
    <citation type="submission" date="2017-11" db="EMBL/GenBank/DDBJ databases">
        <title>Genome sequencing of Fusobacterium periodonticum KCOM 1282.</title>
        <authorList>
            <person name="Kook J.-K."/>
            <person name="Park S.-N."/>
            <person name="Lim Y.K."/>
        </authorList>
    </citation>
    <scope>NUCLEOTIDE SEQUENCE [LARGE SCALE GENOMIC DNA]</scope>
    <source>
        <strain evidence="6">KCOM 1282</strain>
    </source>
</reference>
<evidence type="ECO:0000256" key="1">
    <source>
        <dbReference type="SAM" id="MobiDB-lite"/>
    </source>
</evidence>
<protein>
    <recommendedName>
        <fullName evidence="7">DUF2207 domain-containing protein</fullName>
    </recommendedName>
</protein>
<evidence type="ECO:0008006" key="7">
    <source>
        <dbReference type="Google" id="ProtNLM"/>
    </source>
</evidence>
<evidence type="ECO:0000313" key="6">
    <source>
        <dbReference type="Proteomes" id="UP000231749"/>
    </source>
</evidence>
<feature type="region of interest" description="Disordered" evidence="1">
    <location>
        <begin position="566"/>
        <end position="602"/>
    </location>
</feature>
<keyword evidence="2" id="KW-0812">Transmembrane</keyword>
<feature type="domain" description="DUF2207" evidence="3">
    <location>
        <begin position="24"/>
        <end position="205"/>
    </location>
</feature>
<dbReference type="Pfam" id="PF20990">
    <property type="entry name" value="DUF2207_C"/>
    <property type="match status" value="1"/>
</dbReference>
<feature type="compositionally biased region" description="Gly residues" evidence="1">
    <location>
        <begin position="579"/>
        <end position="602"/>
    </location>
</feature>
<organism evidence="5 6">
    <name type="scientific">Fusobacterium pseudoperiodonticum</name>
    <dbReference type="NCBI Taxonomy" id="2663009"/>
    <lineage>
        <taxon>Bacteria</taxon>
        <taxon>Fusobacteriati</taxon>
        <taxon>Fusobacteriota</taxon>
        <taxon>Fusobacteriia</taxon>
        <taxon>Fusobacteriales</taxon>
        <taxon>Fusobacteriaceae</taxon>
        <taxon>Fusobacterium</taxon>
    </lineage>
</organism>
<feature type="transmembrane region" description="Helical" evidence="2">
    <location>
        <begin position="261"/>
        <end position="281"/>
    </location>
</feature>